<dbReference type="AlphaFoldDB" id="A0A444VX23"/>
<sequence>MKFYKFKKEIFSVLVMLSFSIVNAQAIRGFGNVTAYSVNNDFKKGAIVDIGGGAEFEFHPLFKPEVSLSYSLMGLNDQEFYDFDTNTLEKLYGDVYMLNFTVGPKIYFWYSGETFDTAACSYYIIPKLNMSRIVANGNYQFIDYDDPQNNLIQKGHRADWQHSFGLTLGMEFPIFNSDAIALSVTVNKINMGKTLNRLPYNNTDYGTLLAGAGISYYFGIKK</sequence>
<gene>
    <name evidence="2" type="ORF">NU08_2746</name>
</gene>
<reference evidence="2 3" key="1">
    <citation type="submission" date="2014-12" db="EMBL/GenBank/DDBJ databases">
        <title>Genome sequence of Flavobacterium anhuiense RCM74.</title>
        <authorList>
            <person name="Kim J.F."/>
            <person name="Song J.Y."/>
            <person name="Kwak M.-J."/>
            <person name="Lee S.-W."/>
        </authorList>
    </citation>
    <scope>NUCLEOTIDE SEQUENCE [LARGE SCALE GENOMIC DNA]</scope>
    <source>
        <strain evidence="2 3">RCM74</strain>
    </source>
</reference>
<evidence type="ECO:0000256" key="1">
    <source>
        <dbReference type="SAM" id="SignalP"/>
    </source>
</evidence>
<dbReference type="Proteomes" id="UP000290433">
    <property type="component" value="Unassembled WGS sequence"/>
</dbReference>
<evidence type="ECO:0000313" key="2">
    <source>
        <dbReference type="EMBL" id="RYJ38131.1"/>
    </source>
</evidence>
<organism evidence="2 3">
    <name type="scientific">Flavobacterium anhuiense</name>
    <dbReference type="NCBI Taxonomy" id="459526"/>
    <lineage>
        <taxon>Bacteria</taxon>
        <taxon>Pseudomonadati</taxon>
        <taxon>Bacteroidota</taxon>
        <taxon>Flavobacteriia</taxon>
        <taxon>Flavobacteriales</taxon>
        <taxon>Flavobacteriaceae</taxon>
        <taxon>Flavobacterium</taxon>
    </lineage>
</organism>
<protein>
    <recommendedName>
        <fullName evidence="4">Outer membrane protein beta-barrel domain-containing protein</fullName>
    </recommendedName>
</protein>
<dbReference type="EMBL" id="JUIV01000010">
    <property type="protein sequence ID" value="RYJ38131.1"/>
    <property type="molecule type" value="Genomic_DNA"/>
</dbReference>
<comment type="caution">
    <text evidence="2">The sequence shown here is derived from an EMBL/GenBank/DDBJ whole genome shotgun (WGS) entry which is preliminary data.</text>
</comment>
<dbReference type="OrthoDB" id="1445341at2"/>
<dbReference type="RefSeq" id="WP_129747660.1">
    <property type="nucleotide sequence ID" value="NZ_JUIV01000010.1"/>
</dbReference>
<accession>A0A444VX23</accession>
<feature type="chain" id="PRO_5019164316" description="Outer membrane protein beta-barrel domain-containing protein" evidence="1">
    <location>
        <begin position="25"/>
        <end position="222"/>
    </location>
</feature>
<proteinExistence type="predicted"/>
<evidence type="ECO:0008006" key="4">
    <source>
        <dbReference type="Google" id="ProtNLM"/>
    </source>
</evidence>
<keyword evidence="1" id="KW-0732">Signal</keyword>
<evidence type="ECO:0000313" key="3">
    <source>
        <dbReference type="Proteomes" id="UP000290433"/>
    </source>
</evidence>
<feature type="signal peptide" evidence="1">
    <location>
        <begin position="1"/>
        <end position="24"/>
    </location>
</feature>
<name>A0A444VX23_9FLAO</name>